<organism evidence="1">
    <name type="scientific">Ralstonia solanacearum</name>
    <name type="common">Pseudomonas solanacearum</name>
    <dbReference type="NCBI Taxonomy" id="305"/>
    <lineage>
        <taxon>Bacteria</taxon>
        <taxon>Pseudomonadati</taxon>
        <taxon>Pseudomonadota</taxon>
        <taxon>Betaproteobacteria</taxon>
        <taxon>Burkholderiales</taxon>
        <taxon>Burkholderiaceae</taxon>
        <taxon>Ralstonia</taxon>
        <taxon>Ralstonia solanacearum species complex</taxon>
    </lineage>
</organism>
<evidence type="ECO:0000313" key="1">
    <source>
        <dbReference type="EMBL" id="CUV14753.1"/>
    </source>
</evidence>
<dbReference type="AlphaFoldDB" id="A0A0S4TYZ0"/>
<proteinExistence type="predicted"/>
<gene>
    <name evidence="1" type="ORF">RUN39_v1_950018</name>
</gene>
<reference evidence="1" key="1">
    <citation type="submission" date="2015-10" db="EMBL/GenBank/DDBJ databases">
        <authorList>
            <person name="Gilbert D.G."/>
        </authorList>
    </citation>
    <scope>NUCLEOTIDE SEQUENCE</scope>
    <source>
        <strain evidence="1">Phyl III-seqv23</strain>
    </source>
</reference>
<accession>A0A0S4TYZ0</accession>
<dbReference type="EMBL" id="LN899819">
    <property type="protein sequence ID" value="CUV14753.1"/>
    <property type="molecule type" value="Genomic_DNA"/>
</dbReference>
<sequence>MRRAVRQPAVSRAEQLRNIATTSERMPQVMDDVTGLYAGIVK</sequence>
<protein>
    <submittedName>
        <fullName evidence="1">Uncharacterized protein</fullName>
    </submittedName>
</protein>
<name>A0A0S4TYZ0_RALSL</name>